<dbReference type="RefSeq" id="WP_139919155.1">
    <property type="nucleotide sequence ID" value="NZ_CBCSLE010000070.1"/>
</dbReference>
<dbReference type="NCBIfam" id="TIGR03891">
    <property type="entry name" value="thiopep_ocin"/>
    <property type="match status" value="1"/>
</dbReference>
<feature type="domain" description="Lantibiotic dehydratase N-terminal" evidence="1">
    <location>
        <begin position="244"/>
        <end position="605"/>
    </location>
</feature>
<evidence type="ECO:0000313" key="3">
    <source>
        <dbReference type="EMBL" id="NBC38750.1"/>
    </source>
</evidence>
<feature type="domain" description="Thiopeptide-type bacteriocin biosynthesis" evidence="2">
    <location>
        <begin position="665"/>
        <end position="887"/>
    </location>
</feature>
<evidence type="ECO:0000259" key="2">
    <source>
        <dbReference type="Pfam" id="PF14028"/>
    </source>
</evidence>
<evidence type="ECO:0000313" key="4">
    <source>
        <dbReference type="Proteomes" id="UP000537825"/>
    </source>
</evidence>
<dbReference type="AlphaFoldDB" id="A0A7X4Y4K6"/>
<dbReference type="Pfam" id="PF14028">
    <property type="entry name" value="Lant_dehydr_C"/>
    <property type="match status" value="1"/>
</dbReference>
<dbReference type="Proteomes" id="UP000537825">
    <property type="component" value="Unassembled WGS sequence"/>
</dbReference>
<sequence>MTPGAAPEASLAGMARRLGLGALELESLVHGALRLPALAPGLLAELQALARDDPGQEAAALHTWLEEQLQRPELRPLIATASPQLLQYWEGGGKDDAARGALLRYLLRAASRCTPVGLLAWAAAARFDAPEGCWPDLRALPIRVAGLQANTGHRRVLASERVLARRGNRIVAAEAHSQEEALLDFREELWRELRGIHPDRGRSPVQEQLVRVRLLDTVAQPELTERFLKPGEVDSFQGVTAAVVAETVPLPASVRRAIAHRALALLSCQSLPDSARRLRTYHRLFRDRFTDEWVCAAELADPLISGLPAPWEADLEPPSPADEARARWLATVYHRGMAAGGRAVLEDDELSRFAAPAAREVPVADGFEAGCLLVASSQADLERGAFTLVPGSLHGSGAPHRSLGRFLGCLPQTFRDEVLGHQRTWEGERGALHAEVVWTRADSPPSLRWAAHAWSSEVICNGAPRMASRRRVLPEDVMVRAAPEGFVFALRDGTPLVLHQGHMLAPRASPRVARLLLELAMEGARHPGGFDWRELGNLPRLPRLTWRGQILCLARWRPGGPYSRERAGALRDWREANGVPRVVCLVENERRLPIDLESHWGRTELLRASRSAAASCYLEEAPWLEEATARTVVCEVVPSFRRRLPAPAPRQQRPPTDGTRIHRQWRSFTLFADEAAQRRLLVALRPMLPASPGDWHYVRFQEGPRRLVRLRWRGESPLDRFESLLDLALEHGATDVRQETFRPETFRYGGADALDAALRVFTWDSDSALGSWGAGREPERLLIETGAVMAAYLELLLGRAAGAAACRERSRRTEVAPLIRRIRARQDLLERLGRDAPPRALVELLRAWRDATPNAGPREALSFTHMAANRRLGSRRGQESVALALAETLLQARMRAEPQSSR</sequence>
<dbReference type="EMBL" id="JAAAPK010000001">
    <property type="protein sequence ID" value="NBC38750.1"/>
    <property type="molecule type" value="Genomic_DNA"/>
</dbReference>
<dbReference type="Pfam" id="PF04738">
    <property type="entry name" value="Lant_dehydr_N"/>
    <property type="match status" value="2"/>
</dbReference>
<gene>
    <name evidence="3" type="ORF">GTZ93_02845</name>
</gene>
<organism evidence="3 4">
    <name type="scientific">Corallococcus exiguus</name>
    <dbReference type="NCBI Taxonomy" id="83462"/>
    <lineage>
        <taxon>Bacteria</taxon>
        <taxon>Pseudomonadati</taxon>
        <taxon>Myxococcota</taxon>
        <taxon>Myxococcia</taxon>
        <taxon>Myxococcales</taxon>
        <taxon>Cystobacterineae</taxon>
        <taxon>Myxococcaceae</taxon>
        <taxon>Corallococcus</taxon>
    </lineage>
</organism>
<protein>
    <recommendedName>
        <fullName evidence="5">Lantibiotic dehydratase</fullName>
    </recommendedName>
</protein>
<feature type="domain" description="Lantibiotic dehydratase N-terminal" evidence="1">
    <location>
        <begin position="70"/>
        <end position="131"/>
    </location>
</feature>
<proteinExistence type="predicted"/>
<evidence type="ECO:0008006" key="5">
    <source>
        <dbReference type="Google" id="ProtNLM"/>
    </source>
</evidence>
<name>A0A7X4Y4K6_9BACT</name>
<dbReference type="InterPro" id="IPR006827">
    <property type="entry name" value="Lant_deHydtase_N"/>
</dbReference>
<reference evidence="3 4" key="1">
    <citation type="submission" date="2020-01" db="EMBL/GenBank/DDBJ databases">
        <title>The draft genome sequence of Corallococcus exiguus DSM 14696.</title>
        <authorList>
            <person name="Zhang X."/>
            <person name="Zhu H."/>
        </authorList>
    </citation>
    <scope>NUCLEOTIDE SEQUENCE [LARGE SCALE GENOMIC DNA]</scope>
    <source>
        <strain evidence="3 4">DSM 14696</strain>
    </source>
</reference>
<evidence type="ECO:0000259" key="1">
    <source>
        <dbReference type="Pfam" id="PF04738"/>
    </source>
</evidence>
<accession>A0A7X4Y4K6</accession>
<keyword evidence="4" id="KW-1185">Reference proteome</keyword>
<comment type="caution">
    <text evidence="3">The sequence shown here is derived from an EMBL/GenBank/DDBJ whole genome shotgun (WGS) entry which is preliminary data.</text>
</comment>
<dbReference type="InterPro" id="IPR023809">
    <property type="entry name" value="Thiopep_bacteriocin_synth_dom"/>
</dbReference>